<keyword evidence="3" id="KW-1185">Reference proteome</keyword>
<organism evidence="2 3">
    <name type="scientific">Rhynchophorus ferrugineus</name>
    <name type="common">Red palm weevil</name>
    <name type="synonym">Curculio ferrugineus</name>
    <dbReference type="NCBI Taxonomy" id="354439"/>
    <lineage>
        <taxon>Eukaryota</taxon>
        <taxon>Metazoa</taxon>
        <taxon>Ecdysozoa</taxon>
        <taxon>Arthropoda</taxon>
        <taxon>Hexapoda</taxon>
        <taxon>Insecta</taxon>
        <taxon>Pterygota</taxon>
        <taxon>Neoptera</taxon>
        <taxon>Endopterygota</taxon>
        <taxon>Coleoptera</taxon>
        <taxon>Polyphaga</taxon>
        <taxon>Cucujiformia</taxon>
        <taxon>Curculionidae</taxon>
        <taxon>Dryophthorinae</taxon>
        <taxon>Rhynchophorus</taxon>
    </lineage>
</organism>
<name>A0A834MDJ5_RHYFE</name>
<feature type="region of interest" description="Disordered" evidence="1">
    <location>
        <begin position="1"/>
        <end position="39"/>
    </location>
</feature>
<dbReference type="AlphaFoldDB" id="A0A834MDJ5"/>
<protein>
    <submittedName>
        <fullName evidence="2">Uncharacterized protein</fullName>
    </submittedName>
</protein>
<dbReference type="Proteomes" id="UP000625711">
    <property type="component" value="Unassembled WGS sequence"/>
</dbReference>
<dbReference type="EMBL" id="JAACXV010012997">
    <property type="protein sequence ID" value="KAF7274229.1"/>
    <property type="molecule type" value="Genomic_DNA"/>
</dbReference>
<evidence type="ECO:0000313" key="3">
    <source>
        <dbReference type="Proteomes" id="UP000625711"/>
    </source>
</evidence>
<gene>
    <name evidence="2" type="ORF">GWI33_013090</name>
</gene>
<evidence type="ECO:0000256" key="1">
    <source>
        <dbReference type="SAM" id="MobiDB-lite"/>
    </source>
</evidence>
<comment type="caution">
    <text evidence="2">The sequence shown here is derived from an EMBL/GenBank/DDBJ whole genome shotgun (WGS) entry which is preliminary data.</text>
</comment>
<proteinExistence type="predicted"/>
<evidence type="ECO:0000313" key="2">
    <source>
        <dbReference type="EMBL" id="KAF7274229.1"/>
    </source>
</evidence>
<accession>A0A834MDJ5</accession>
<sequence>MGPRQERPPGYPARRHLQAQTARPRQRRPLLRPTAATPRTPVCARNVSIAQRSGAGPSAVFGQCRKDSRIRVGGVTVPQDCLIASGRRIRTDPSVVTYWTNRN</sequence>
<reference evidence="2" key="1">
    <citation type="submission" date="2020-08" db="EMBL/GenBank/DDBJ databases">
        <title>Genome sequencing and assembly of the red palm weevil Rhynchophorus ferrugineus.</title>
        <authorList>
            <person name="Dias G.B."/>
            <person name="Bergman C.M."/>
            <person name="Manee M."/>
        </authorList>
    </citation>
    <scope>NUCLEOTIDE SEQUENCE</scope>
    <source>
        <strain evidence="2">AA-2017</strain>
        <tissue evidence="2">Whole larva</tissue>
    </source>
</reference>